<name>A0A8H3IV39_9LECA</name>
<dbReference type="Proteomes" id="UP000664521">
    <property type="component" value="Unassembled WGS sequence"/>
</dbReference>
<comment type="caution">
    <text evidence="1">The sequence shown here is derived from an EMBL/GenBank/DDBJ whole genome shotgun (WGS) entry which is preliminary data.</text>
</comment>
<accession>A0A8H3IV39</accession>
<protein>
    <submittedName>
        <fullName evidence="1">Uncharacterized protein</fullName>
    </submittedName>
</protein>
<gene>
    <name evidence="1" type="ORF">HETSPECPRED_007332</name>
</gene>
<dbReference type="EMBL" id="CAJPDS010000051">
    <property type="protein sequence ID" value="CAF9929285.1"/>
    <property type="molecule type" value="Genomic_DNA"/>
</dbReference>
<keyword evidence="2" id="KW-1185">Reference proteome</keyword>
<dbReference type="OrthoDB" id="5429770at2759"/>
<dbReference type="InterPro" id="IPR053175">
    <property type="entry name" value="DHMBA_Reg_Transcription_Factor"/>
</dbReference>
<reference evidence="1" key="1">
    <citation type="submission" date="2021-03" db="EMBL/GenBank/DDBJ databases">
        <authorList>
            <person name="Tagirdzhanova G."/>
        </authorList>
    </citation>
    <scope>NUCLEOTIDE SEQUENCE</scope>
</reference>
<evidence type="ECO:0000313" key="1">
    <source>
        <dbReference type="EMBL" id="CAF9929285.1"/>
    </source>
</evidence>
<sequence length="270" mass="30342">MAFVARSLPKLGARYAALCTASSGLPIREAQELFRDAQAEDEKASSWLYQKGHRMPYMSYPLTFPNKSSEMYPSRIDVYRHGTHAAVCNGWRLLRVGLLSLVAQTAEFLASTSPEPADWLWHAHDQAEKKIQGLVDDFCASIPYIISPHDTARMRRHYPHAPGDLDFLHFPEPDIVASMSQLLPTLIVGSQVYCIPRSQKQWLQQYMTMLSKNPEEDREKAMKLCLADGLDTKTRMIVPCCPNAGSLVVQIVSRGSMLSNEFAGRTRLKG</sequence>
<organism evidence="1 2">
    <name type="scientific">Heterodermia speciosa</name>
    <dbReference type="NCBI Taxonomy" id="116794"/>
    <lineage>
        <taxon>Eukaryota</taxon>
        <taxon>Fungi</taxon>
        <taxon>Dikarya</taxon>
        <taxon>Ascomycota</taxon>
        <taxon>Pezizomycotina</taxon>
        <taxon>Lecanoromycetes</taxon>
        <taxon>OSLEUM clade</taxon>
        <taxon>Lecanoromycetidae</taxon>
        <taxon>Caliciales</taxon>
        <taxon>Physciaceae</taxon>
        <taxon>Heterodermia</taxon>
    </lineage>
</organism>
<dbReference type="AlphaFoldDB" id="A0A8H3IV39"/>
<evidence type="ECO:0000313" key="2">
    <source>
        <dbReference type="Proteomes" id="UP000664521"/>
    </source>
</evidence>
<proteinExistence type="predicted"/>
<dbReference type="PANTHER" id="PTHR38791">
    <property type="entry name" value="ZN(II)2CYS6 TRANSCRIPTION FACTOR (EUROFUNG)-RELATED-RELATED"/>
    <property type="match status" value="1"/>
</dbReference>